<name>A0A834KK01_VESVU</name>
<reference evidence="1" key="1">
    <citation type="journal article" date="2020" name="G3 (Bethesda)">
        <title>High-Quality Assemblies for Three Invasive Social Wasps from the &lt;i&gt;Vespula&lt;/i&gt; Genus.</title>
        <authorList>
            <person name="Harrop T.W.R."/>
            <person name="Guhlin J."/>
            <person name="McLaughlin G.M."/>
            <person name="Permina E."/>
            <person name="Stockwell P."/>
            <person name="Gilligan J."/>
            <person name="Le Lec M.F."/>
            <person name="Gruber M.A.M."/>
            <person name="Quinn O."/>
            <person name="Lovegrove M."/>
            <person name="Duncan E.J."/>
            <person name="Remnant E.J."/>
            <person name="Van Eeckhoven J."/>
            <person name="Graham B."/>
            <person name="Knapp R.A."/>
            <person name="Langford K.W."/>
            <person name="Kronenberg Z."/>
            <person name="Press M.O."/>
            <person name="Eacker S.M."/>
            <person name="Wilson-Rankin E.E."/>
            <person name="Purcell J."/>
            <person name="Lester P.J."/>
            <person name="Dearden P.K."/>
        </authorList>
    </citation>
    <scope>NUCLEOTIDE SEQUENCE</scope>
    <source>
        <strain evidence="1">Marl-1</strain>
    </source>
</reference>
<keyword evidence="2" id="KW-1185">Reference proteome</keyword>
<dbReference type="AlphaFoldDB" id="A0A834KK01"/>
<proteinExistence type="predicted"/>
<dbReference type="EMBL" id="JACSEA010000003">
    <property type="protein sequence ID" value="KAF7405481.1"/>
    <property type="molecule type" value="Genomic_DNA"/>
</dbReference>
<protein>
    <submittedName>
        <fullName evidence="1">Uncharacterized protein</fullName>
    </submittedName>
</protein>
<dbReference type="Proteomes" id="UP000614350">
    <property type="component" value="Unassembled WGS sequence"/>
</dbReference>
<accession>A0A834KK01</accession>
<organism evidence="1 2">
    <name type="scientific">Vespula vulgaris</name>
    <name type="common">Yellow jacket</name>
    <name type="synonym">Wasp</name>
    <dbReference type="NCBI Taxonomy" id="7454"/>
    <lineage>
        <taxon>Eukaryota</taxon>
        <taxon>Metazoa</taxon>
        <taxon>Ecdysozoa</taxon>
        <taxon>Arthropoda</taxon>
        <taxon>Hexapoda</taxon>
        <taxon>Insecta</taxon>
        <taxon>Pterygota</taxon>
        <taxon>Neoptera</taxon>
        <taxon>Endopterygota</taxon>
        <taxon>Hymenoptera</taxon>
        <taxon>Apocrita</taxon>
        <taxon>Aculeata</taxon>
        <taxon>Vespoidea</taxon>
        <taxon>Vespidae</taxon>
        <taxon>Vespinae</taxon>
        <taxon>Vespula</taxon>
    </lineage>
</organism>
<evidence type="ECO:0000313" key="1">
    <source>
        <dbReference type="EMBL" id="KAF7405481.1"/>
    </source>
</evidence>
<sequence>MLDIYERTSTEPNCSDPNSINNGYGITLSFVRACAMKVDREKKSHVRYAFGWNIYTMRIMGLWPQEKMYNPSENLKVFSAETLERIARAFSSPIEGDALTTSLEYSITL</sequence>
<comment type="caution">
    <text evidence="1">The sequence shown here is derived from an EMBL/GenBank/DDBJ whole genome shotgun (WGS) entry which is preliminary data.</text>
</comment>
<gene>
    <name evidence="1" type="ORF">HZH66_004387</name>
</gene>
<evidence type="ECO:0000313" key="2">
    <source>
        <dbReference type="Proteomes" id="UP000614350"/>
    </source>
</evidence>